<feature type="transmembrane region" description="Helical" evidence="1">
    <location>
        <begin position="95"/>
        <end position="117"/>
    </location>
</feature>
<keyword evidence="1" id="KW-0812">Transmembrane</keyword>
<dbReference type="InterPro" id="IPR048147">
    <property type="entry name" value="CBO0543-like"/>
</dbReference>
<evidence type="ECO:0000313" key="3">
    <source>
        <dbReference type="Proteomes" id="UP001230005"/>
    </source>
</evidence>
<name>A0ABU0A212_9BACI</name>
<evidence type="ECO:0000313" key="2">
    <source>
        <dbReference type="EMBL" id="MDQ0257270.1"/>
    </source>
</evidence>
<dbReference type="RefSeq" id="WP_307330737.1">
    <property type="nucleotide sequence ID" value="NZ_JAUSUG010000025.1"/>
</dbReference>
<accession>A0ABU0A212</accession>
<keyword evidence="1" id="KW-0472">Membrane</keyword>
<dbReference type="Proteomes" id="UP001230005">
    <property type="component" value="Unassembled WGS sequence"/>
</dbReference>
<reference evidence="2 3" key="1">
    <citation type="submission" date="2023-07" db="EMBL/GenBank/DDBJ databases">
        <title>Genomic Encyclopedia of Type Strains, Phase IV (KMG-IV): sequencing the most valuable type-strain genomes for metagenomic binning, comparative biology and taxonomic classification.</title>
        <authorList>
            <person name="Goeker M."/>
        </authorList>
    </citation>
    <scope>NUCLEOTIDE SEQUENCE [LARGE SCALE GENOMIC DNA]</scope>
    <source>
        <strain evidence="2 3">DSM 9768</strain>
    </source>
</reference>
<proteinExistence type="predicted"/>
<keyword evidence="1" id="KW-1133">Transmembrane helix</keyword>
<comment type="caution">
    <text evidence="2">The sequence shown here is derived from an EMBL/GenBank/DDBJ whole genome shotgun (WGS) entry which is preliminary data.</text>
</comment>
<gene>
    <name evidence="2" type="ORF">J2S74_004728</name>
</gene>
<dbReference type="EMBL" id="JAUSUG010000025">
    <property type="protein sequence ID" value="MDQ0257270.1"/>
    <property type="molecule type" value="Genomic_DNA"/>
</dbReference>
<organism evidence="2 3">
    <name type="scientific">Evansella vedderi</name>
    <dbReference type="NCBI Taxonomy" id="38282"/>
    <lineage>
        <taxon>Bacteria</taxon>
        <taxon>Bacillati</taxon>
        <taxon>Bacillota</taxon>
        <taxon>Bacilli</taxon>
        <taxon>Bacillales</taxon>
        <taxon>Bacillaceae</taxon>
        <taxon>Evansella</taxon>
    </lineage>
</organism>
<sequence>MKNYPSFEEIKEVHAKLSQMRLEYWLHHDLFSMQWWLLVAVLIIPWIIWWRFVDKKRLTTILLFGTILMIVVMMLDDIGVEAQLWSYPYQLISILPRLVSIDQGIIIIFHMALYQLFPKWKSFLIANTIMATAFTFIFEPITVWLGIYQLDNWEYVYSFPIYIAKASLVKYLVDEVITKAEGKTPIQNRIEKQ</sequence>
<feature type="transmembrane region" description="Helical" evidence="1">
    <location>
        <begin position="57"/>
        <end position="75"/>
    </location>
</feature>
<feature type="transmembrane region" description="Helical" evidence="1">
    <location>
        <begin position="124"/>
        <end position="149"/>
    </location>
</feature>
<protein>
    <submittedName>
        <fullName evidence="2">Uncharacterized protein</fullName>
    </submittedName>
</protein>
<evidence type="ECO:0000256" key="1">
    <source>
        <dbReference type="SAM" id="Phobius"/>
    </source>
</evidence>
<dbReference type="NCBIfam" id="NF041644">
    <property type="entry name" value="CBO0543_fam"/>
    <property type="match status" value="1"/>
</dbReference>
<feature type="transmembrane region" description="Helical" evidence="1">
    <location>
        <begin position="33"/>
        <end position="50"/>
    </location>
</feature>
<keyword evidence="3" id="KW-1185">Reference proteome</keyword>